<dbReference type="HOGENOM" id="CLU_2888170_0_0_1"/>
<dbReference type="Proteomes" id="UP000001292">
    <property type="component" value="Unassembled WGS sequence"/>
</dbReference>
<dbReference type="EMBL" id="CH480819">
    <property type="protein sequence ID" value="EDW53197.1"/>
    <property type="molecule type" value="Genomic_DNA"/>
</dbReference>
<sequence length="63" mass="7363">MEKNAKDIIPENFDFEEEISLLMIEHNQIAIVDRDEPISEESDLDDDSDSRLFSTYEEDSLLI</sequence>
<protein>
    <submittedName>
        <fullName evidence="1">GM12331</fullName>
    </submittedName>
</protein>
<proteinExistence type="predicted"/>
<reference evidence="1 2" key="1">
    <citation type="journal article" date="2007" name="Nature">
        <title>Evolution of genes and genomes on the Drosophila phylogeny.</title>
        <authorList>
            <consortium name="Drosophila 12 Genomes Consortium"/>
            <person name="Clark A.G."/>
            <person name="Eisen M.B."/>
            <person name="Smith D.R."/>
            <person name="Bergman C.M."/>
            <person name="Oliver B."/>
            <person name="Markow T.A."/>
            <person name="Kaufman T.C."/>
            <person name="Kellis M."/>
            <person name="Gelbart W."/>
            <person name="Iyer V.N."/>
            <person name="Pollard D.A."/>
            <person name="Sackton T.B."/>
            <person name="Larracuente A.M."/>
            <person name="Singh N.D."/>
            <person name="Abad J.P."/>
            <person name="Abt D.N."/>
            <person name="Adryan B."/>
            <person name="Aguade M."/>
            <person name="Akashi H."/>
            <person name="Anderson W.W."/>
            <person name="Aquadro C.F."/>
            <person name="Ardell D.H."/>
            <person name="Arguello R."/>
            <person name="Artieri C.G."/>
            <person name="Barbash D.A."/>
            <person name="Barker D."/>
            <person name="Barsanti P."/>
            <person name="Batterham P."/>
            <person name="Batzoglou S."/>
            <person name="Begun D."/>
            <person name="Bhutkar A."/>
            <person name="Blanco E."/>
            <person name="Bosak S.A."/>
            <person name="Bradley R.K."/>
            <person name="Brand A.D."/>
            <person name="Brent M.R."/>
            <person name="Brooks A.N."/>
            <person name="Brown R.H."/>
            <person name="Butlin R.K."/>
            <person name="Caggese C."/>
            <person name="Calvi B.R."/>
            <person name="Bernardo de Carvalho A."/>
            <person name="Caspi A."/>
            <person name="Castrezana S."/>
            <person name="Celniker S.E."/>
            <person name="Chang J.L."/>
            <person name="Chapple C."/>
            <person name="Chatterji S."/>
            <person name="Chinwalla A."/>
            <person name="Civetta A."/>
            <person name="Clifton S.W."/>
            <person name="Comeron J.M."/>
            <person name="Costello J.C."/>
            <person name="Coyne J.A."/>
            <person name="Daub J."/>
            <person name="David R.G."/>
            <person name="Delcher A.L."/>
            <person name="Delehaunty K."/>
            <person name="Do C.B."/>
            <person name="Ebling H."/>
            <person name="Edwards K."/>
            <person name="Eickbush T."/>
            <person name="Evans J.D."/>
            <person name="Filipski A."/>
            <person name="Findeiss S."/>
            <person name="Freyhult E."/>
            <person name="Fulton L."/>
            <person name="Fulton R."/>
            <person name="Garcia A.C."/>
            <person name="Gardiner A."/>
            <person name="Garfield D.A."/>
            <person name="Garvin B.E."/>
            <person name="Gibson G."/>
            <person name="Gilbert D."/>
            <person name="Gnerre S."/>
            <person name="Godfrey J."/>
            <person name="Good R."/>
            <person name="Gotea V."/>
            <person name="Gravely B."/>
            <person name="Greenberg A.J."/>
            <person name="Griffiths-Jones S."/>
            <person name="Gross S."/>
            <person name="Guigo R."/>
            <person name="Gustafson E.A."/>
            <person name="Haerty W."/>
            <person name="Hahn M.W."/>
            <person name="Halligan D.L."/>
            <person name="Halpern A.L."/>
            <person name="Halter G.M."/>
            <person name="Han M.V."/>
            <person name="Heger A."/>
            <person name="Hillier L."/>
            <person name="Hinrichs A.S."/>
            <person name="Holmes I."/>
            <person name="Hoskins R.A."/>
            <person name="Hubisz M.J."/>
            <person name="Hultmark D."/>
            <person name="Huntley M.A."/>
            <person name="Jaffe D.B."/>
            <person name="Jagadeeshan S."/>
            <person name="Jeck W.R."/>
            <person name="Johnson J."/>
            <person name="Jones C.D."/>
            <person name="Jordan W.C."/>
            <person name="Karpen G.H."/>
            <person name="Kataoka E."/>
            <person name="Keightley P.D."/>
            <person name="Kheradpour P."/>
            <person name="Kirkness E.F."/>
            <person name="Koerich L.B."/>
            <person name="Kristiansen K."/>
            <person name="Kudrna D."/>
            <person name="Kulathinal R.J."/>
            <person name="Kumar S."/>
            <person name="Kwok R."/>
            <person name="Lander E."/>
            <person name="Langley C.H."/>
            <person name="Lapoint R."/>
            <person name="Lazzaro B.P."/>
            <person name="Lee S.J."/>
            <person name="Levesque L."/>
            <person name="Li R."/>
            <person name="Lin C.F."/>
            <person name="Lin M.F."/>
            <person name="Lindblad-Toh K."/>
            <person name="Llopart A."/>
            <person name="Long M."/>
            <person name="Low L."/>
            <person name="Lozovsky E."/>
            <person name="Lu J."/>
            <person name="Luo M."/>
            <person name="Machado C.A."/>
            <person name="Makalowski W."/>
            <person name="Marzo M."/>
            <person name="Matsuda M."/>
            <person name="Matzkin L."/>
            <person name="McAllister B."/>
            <person name="McBride C.S."/>
            <person name="McKernan B."/>
            <person name="McKernan K."/>
            <person name="Mendez-Lago M."/>
            <person name="Minx P."/>
            <person name="Mollenhauer M.U."/>
            <person name="Montooth K."/>
            <person name="Mount S.M."/>
            <person name="Mu X."/>
            <person name="Myers E."/>
            <person name="Negre B."/>
            <person name="Newfeld S."/>
            <person name="Nielsen R."/>
            <person name="Noor M.A."/>
            <person name="O'Grady P."/>
            <person name="Pachter L."/>
            <person name="Papaceit M."/>
            <person name="Parisi M.J."/>
            <person name="Parisi M."/>
            <person name="Parts L."/>
            <person name="Pedersen J.S."/>
            <person name="Pesole G."/>
            <person name="Phillippy A.M."/>
            <person name="Ponting C.P."/>
            <person name="Pop M."/>
            <person name="Porcelli D."/>
            <person name="Powell J.R."/>
            <person name="Prohaska S."/>
            <person name="Pruitt K."/>
            <person name="Puig M."/>
            <person name="Quesneville H."/>
            <person name="Ram K.R."/>
            <person name="Rand D."/>
            <person name="Rasmussen M.D."/>
            <person name="Reed L.K."/>
            <person name="Reenan R."/>
            <person name="Reily A."/>
            <person name="Remington K.A."/>
            <person name="Rieger T.T."/>
            <person name="Ritchie M.G."/>
            <person name="Robin C."/>
            <person name="Rogers Y.H."/>
            <person name="Rohde C."/>
            <person name="Rozas J."/>
            <person name="Rubenfield M.J."/>
            <person name="Ruiz A."/>
            <person name="Russo S."/>
            <person name="Salzberg S.L."/>
            <person name="Sanchez-Gracia A."/>
            <person name="Saranga D.J."/>
            <person name="Sato H."/>
            <person name="Schaeffer S.W."/>
            <person name="Schatz M.C."/>
            <person name="Schlenke T."/>
            <person name="Schwartz R."/>
            <person name="Segarra C."/>
            <person name="Singh R.S."/>
            <person name="Sirot L."/>
            <person name="Sirota M."/>
            <person name="Sisneros N.B."/>
            <person name="Smith C.D."/>
            <person name="Smith T.F."/>
            <person name="Spieth J."/>
            <person name="Stage D.E."/>
            <person name="Stark A."/>
            <person name="Stephan W."/>
            <person name="Strausberg R.L."/>
            <person name="Strempel S."/>
            <person name="Sturgill D."/>
            <person name="Sutton G."/>
            <person name="Sutton G.G."/>
            <person name="Tao W."/>
            <person name="Teichmann S."/>
            <person name="Tobari Y.N."/>
            <person name="Tomimura Y."/>
            <person name="Tsolas J.M."/>
            <person name="Valente V.L."/>
            <person name="Venter E."/>
            <person name="Venter J.C."/>
            <person name="Vicario S."/>
            <person name="Vieira F.G."/>
            <person name="Vilella A.J."/>
            <person name="Villasante A."/>
            <person name="Walenz B."/>
            <person name="Wang J."/>
            <person name="Wasserman M."/>
            <person name="Watts T."/>
            <person name="Wilson D."/>
            <person name="Wilson R.K."/>
            <person name="Wing R.A."/>
            <person name="Wolfner M.F."/>
            <person name="Wong A."/>
            <person name="Wong G.K."/>
            <person name="Wu C.I."/>
            <person name="Wu G."/>
            <person name="Yamamoto D."/>
            <person name="Yang H.P."/>
            <person name="Yang S.P."/>
            <person name="Yorke J.A."/>
            <person name="Yoshida K."/>
            <person name="Zdobnov E."/>
            <person name="Zhang P."/>
            <person name="Zhang Y."/>
            <person name="Zimin A.V."/>
            <person name="Baldwin J."/>
            <person name="Abdouelleil A."/>
            <person name="Abdulkadir J."/>
            <person name="Abebe A."/>
            <person name="Abera B."/>
            <person name="Abreu J."/>
            <person name="Acer S.C."/>
            <person name="Aftuck L."/>
            <person name="Alexander A."/>
            <person name="An P."/>
            <person name="Anderson E."/>
            <person name="Anderson S."/>
            <person name="Arachi H."/>
            <person name="Azer M."/>
            <person name="Bachantsang P."/>
            <person name="Barry A."/>
            <person name="Bayul T."/>
            <person name="Berlin A."/>
            <person name="Bessette D."/>
            <person name="Bloom T."/>
            <person name="Blye J."/>
            <person name="Boguslavskiy L."/>
            <person name="Bonnet C."/>
            <person name="Boukhgalter B."/>
            <person name="Bourzgui I."/>
            <person name="Brown A."/>
            <person name="Cahill P."/>
            <person name="Channer S."/>
            <person name="Cheshatsang Y."/>
            <person name="Chuda L."/>
            <person name="Citroen M."/>
            <person name="Collymore A."/>
            <person name="Cooke P."/>
            <person name="Costello M."/>
            <person name="D'Aco K."/>
            <person name="Daza R."/>
            <person name="De Haan G."/>
            <person name="DeGray S."/>
            <person name="DeMaso C."/>
            <person name="Dhargay N."/>
            <person name="Dooley K."/>
            <person name="Dooley E."/>
            <person name="Doricent M."/>
            <person name="Dorje P."/>
            <person name="Dorjee K."/>
            <person name="Dupes A."/>
            <person name="Elong R."/>
            <person name="Falk J."/>
            <person name="Farina A."/>
            <person name="Faro S."/>
            <person name="Ferguson D."/>
            <person name="Fisher S."/>
            <person name="Foley C.D."/>
            <person name="Franke A."/>
            <person name="Friedrich D."/>
            <person name="Gadbois L."/>
            <person name="Gearin G."/>
            <person name="Gearin C.R."/>
            <person name="Giannoukos G."/>
            <person name="Goode T."/>
            <person name="Graham J."/>
            <person name="Grandbois E."/>
            <person name="Grewal S."/>
            <person name="Gyaltsen K."/>
            <person name="Hafez N."/>
            <person name="Hagos B."/>
            <person name="Hall J."/>
            <person name="Henson C."/>
            <person name="Hollinger A."/>
            <person name="Honan T."/>
            <person name="Huard M.D."/>
            <person name="Hughes L."/>
            <person name="Hurhula B."/>
            <person name="Husby M.E."/>
            <person name="Kamat A."/>
            <person name="Kanga B."/>
            <person name="Kashin S."/>
            <person name="Khazanovich D."/>
            <person name="Kisner P."/>
            <person name="Lance K."/>
            <person name="Lara M."/>
            <person name="Lee W."/>
            <person name="Lennon N."/>
            <person name="Letendre F."/>
            <person name="LeVine R."/>
            <person name="Lipovsky A."/>
            <person name="Liu X."/>
            <person name="Liu J."/>
            <person name="Liu S."/>
            <person name="Lokyitsang T."/>
            <person name="Lokyitsang Y."/>
            <person name="Lubonja R."/>
            <person name="Lui A."/>
            <person name="MacDonald P."/>
            <person name="Magnisalis V."/>
            <person name="Maru K."/>
            <person name="Matthews C."/>
            <person name="McCusker W."/>
            <person name="McDonough S."/>
            <person name="Mehta T."/>
            <person name="Meldrim J."/>
            <person name="Meneus L."/>
            <person name="Mihai O."/>
            <person name="Mihalev A."/>
            <person name="Mihova T."/>
            <person name="Mittelman R."/>
            <person name="Mlenga V."/>
            <person name="Montmayeur A."/>
            <person name="Mulrain L."/>
            <person name="Navidi A."/>
            <person name="Naylor J."/>
            <person name="Negash T."/>
            <person name="Nguyen T."/>
            <person name="Nguyen N."/>
            <person name="Nicol R."/>
            <person name="Norbu C."/>
            <person name="Norbu N."/>
            <person name="Novod N."/>
            <person name="O'Neill B."/>
            <person name="Osman S."/>
            <person name="Markiewicz E."/>
            <person name="Oyono O.L."/>
            <person name="Patti C."/>
            <person name="Phunkhang P."/>
            <person name="Pierre F."/>
            <person name="Priest M."/>
            <person name="Raghuraman S."/>
            <person name="Rege F."/>
            <person name="Reyes R."/>
            <person name="Rise C."/>
            <person name="Rogov P."/>
            <person name="Ross K."/>
            <person name="Ryan E."/>
            <person name="Settipalli S."/>
            <person name="Shea T."/>
            <person name="Sherpa N."/>
            <person name="Shi L."/>
            <person name="Shih D."/>
            <person name="Sparrow T."/>
            <person name="Spaulding J."/>
            <person name="Stalker J."/>
            <person name="Stange-Thomann N."/>
            <person name="Stavropoulos S."/>
            <person name="Stone C."/>
            <person name="Strader C."/>
            <person name="Tesfaye S."/>
            <person name="Thomson T."/>
            <person name="Thoulutsang Y."/>
            <person name="Thoulutsang D."/>
            <person name="Topham K."/>
            <person name="Topping I."/>
            <person name="Tsamla T."/>
            <person name="Vassiliev H."/>
            <person name="Vo A."/>
            <person name="Wangchuk T."/>
            <person name="Wangdi T."/>
            <person name="Weiand M."/>
            <person name="Wilkinson J."/>
            <person name="Wilson A."/>
            <person name="Yadav S."/>
            <person name="Young G."/>
            <person name="Yu Q."/>
            <person name="Zembek L."/>
            <person name="Zhong D."/>
            <person name="Zimmer A."/>
            <person name="Zwirko Z."/>
            <person name="Jaffe D.B."/>
            <person name="Alvarez P."/>
            <person name="Brockman W."/>
            <person name="Butler J."/>
            <person name="Chin C."/>
            <person name="Gnerre S."/>
            <person name="Grabherr M."/>
            <person name="Kleber M."/>
            <person name="Mauceli E."/>
            <person name="MacCallum I."/>
        </authorList>
    </citation>
    <scope>NUCLEOTIDE SEQUENCE [LARGE SCALE GENOMIC DNA]</scope>
    <source>
        <strain evidence="2">Rob3c / Tucson 14021-0248.25</strain>
    </source>
</reference>
<name>B4I116_DROSE</name>
<gene>
    <name evidence="1" type="primary">Dsec\GM12331</name>
    <name evidence="1" type="ORF">Dsec_GM12331</name>
</gene>
<dbReference type="KEGG" id="dse:6612530"/>
<organism evidence="2">
    <name type="scientific">Drosophila sechellia</name>
    <name type="common">Fruit fly</name>
    <dbReference type="NCBI Taxonomy" id="7238"/>
    <lineage>
        <taxon>Eukaryota</taxon>
        <taxon>Metazoa</taxon>
        <taxon>Ecdysozoa</taxon>
        <taxon>Arthropoda</taxon>
        <taxon>Hexapoda</taxon>
        <taxon>Insecta</taxon>
        <taxon>Pterygota</taxon>
        <taxon>Neoptera</taxon>
        <taxon>Endopterygota</taxon>
        <taxon>Diptera</taxon>
        <taxon>Brachycera</taxon>
        <taxon>Muscomorpha</taxon>
        <taxon>Ephydroidea</taxon>
        <taxon>Drosophilidae</taxon>
        <taxon>Drosophila</taxon>
        <taxon>Sophophora</taxon>
    </lineage>
</organism>
<accession>B4I116</accession>
<dbReference type="OMA" id="LLMIEHN"/>
<keyword evidence="2" id="KW-1185">Reference proteome</keyword>
<evidence type="ECO:0000313" key="1">
    <source>
        <dbReference type="EMBL" id="EDW53197.1"/>
    </source>
</evidence>
<dbReference type="AlphaFoldDB" id="B4I116"/>
<evidence type="ECO:0000313" key="2">
    <source>
        <dbReference type="Proteomes" id="UP000001292"/>
    </source>
</evidence>